<gene>
    <name evidence="1" type="ORF">I7I51_06077</name>
</gene>
<name>A0A8A1MH76_AJECA</name>
<dbReference type="Proteomes" id="UP000663671">
    <property type="component" value="Chromosome 3"/>
</dbReference>
<evidence type="ECO:0000313" key="2">
    <source>
        <dbReference type="Proteomes" id="UP000663671"/>
    </source>
</evidence>
<accession>A0A8A1MH76</accession>
<dbReference type="VEuPathDB" id="FungiDB:I7I51_06077"/>
<dbReference type="EMBL" id="CP069115">
    <property type="protein sequence ID" value="QSS65235.1"/>
    <property type="molecule type" value="Genomic_DNA"/>
</dbReference>
<proteinExistence type="predicted"/>
<sequence length="358" mass="39489">MHMVGHRRNRTILCQCSLEDNRLETCHEFLESSSEWRGEMNLQHHAEEPAVFVCSSSLGGFRSRGFKALTAAPSPRGCGPGSGTDACRYMCIRQVSAIFRRQAILILAASERSLENQRKTKIHTPSLSYQLQDRLSAVCPGLCSEGPFAEFFPVCLLPSTLWINSCMEGKANGDFDEGHIVISLVISLGRRISSANDVASRALNINKSYTHVLVKSNDRSLRARITTAGLQAMSTIARADVILVPIKRYSGAKGTSFNKFSALRNPAEIQGGKRSGLGEWGLGHSHRIFGRLVHEDAASMFRSSSGSSKEISITVCQQGEVHTAVTFLGYLDSYIHDLRLSGTFSISGESIRWRHRKR</sequence>
<evidence type="ECO:0000313" key="1">
    <source>
        <dbReference type="EMBL" id="QSS65235.1"/>
    </source>
</evidence>
<reference evidence="1" key="1">
    <citation type="submission" date="2021-01" db="EMBL/GenBank/DDBJ databases">
        <title>Chromosome-level genome assembly of a human fungal pathogen reveals clustering of transcriptionally co-regulated genes.</title>
        <authorList>
            <person name="Voorhies M."/>
            <person name="Cohen S."/>
            <person name="Shea T.P."/>
            <person name="Petrus S."/>
            <person name="Munoz J.F."/>
            <person name="Poplawski S."/>
            <person name="Goldman W.E."/>
            <person name="Michael T."/>
            <person name="Cuomo C.A."/>
            <person name="Sil A."/>
            <person name="Beyhan S."/>
        </authorList>
    </citation>
    <scope>NUCLEOTIDE SEQUENCE</scope>
    <source>
        <strain evidence="1">WU24</strain>
    </source>
</reference>
<protein>
    <submittedName>
        <fullName evidence="1">Uncharacterized protein</fullName>
    </submittedName>
</protein>
<dbReference type="AlphaFoldDB" id="A0A8A1MH76"/>
<organism evidence="1 2">
    <name type="scientific">Ajellomyces capsulatus</name>
    <name type="common">Darling's disease fungus</name>
    <name type="synonym">Histoplasma capsulatum</name>
    <dbReference type="NCBI Taxonomy" id="5037"/>
    <lineage>
        <taxon>Eukaryota</taxon>
        <taxon>Fungi</taxon>
        <taxon>Dikarya</taxon>
        <taxon>Ascomycota</taxon>
        <taxon>Pezizomycotina</taxon>
        <taxon>Eurotiomycetes</taxon>
        <taxon>Eurotiomycetidae</taxon>
        <taxon>Onygenales</taxon>
        <taxon>Ajellomycetaceae</taxon>
        <taxon>Histoplasma</taxon>
    </lineage>
</organism>